<keyword evidence="3" id="KW-1185">Reference proteome</keyword>
<sequence length="149" mass="16805">MSTIYFEDIGVGDKTVFGEKKVTLEEILKFARKYDPQPFHVDEKAANDSIYGGLIASGWHTGGMLMRMMVDNMVNQRAGLGSPGFDDLRWILPVRPGDVLRFESTVIETRRSTSRPEMGVIRAQIFLFNQNDEKVLSVKTIGMMKTRSA</sequence>
<dbReference type="CDD" id="cd03454">
    <property type="entry name" value="YdeM"/>
    <property type="match status" value="1"/>
</dbReference>
<dbReference type="Pfam" id="PF01575">
    <property type="entry name" value="MaoC_dehydratas"/>
    <property type="match status" value="1"/>
</dbReference>
<dbReference type="SUPFAM" id="SSF54637">
    <property type="entry name" value="Thioesterase/thiol ester dehydrase-isomerase"/>
    <property type="match status" value="1"/>
</dbReference>
<dbReference type="InterPro" id="IPR002539">
    <property type="entry name" value="MaoC-like_dom"/>
</dbReference>
<evidence type="ECO:0000313" key="3">
    <source>
        <dbReference type="Proteomes" id="UP001056291"/>
    </source>
</evidence>
<name>A0ABY4W586_9PROT</name>
<gene>
    <name evidence="2" type="ORF">NBZ79_05095</name>
</gene>
<dbReference type="Proteomes" id="UP001056291">
    <property type="component" value="Chromosome"/>
</dbReference>
<proteinExistence type="predicted"/>
<accession>A0ABY4W586</accession>
<protein>
    <submittedName>
        <fullName evidence="2">MaoC family dehydratase</fullName>
    </submittedName>
</protein>
<dbReference type="RefSeq" id="WP_251936051.1">
    <property type="nucleotide sequence ID" value="NZ_CP098747.1"/>
</dbReference>
<organism evidence="2 3">
    <name type="scientific">Sneathiella marina</name>
    <dbReference type="NCBI Taxonomy" id="2950108"/>
    <lineage>
        <taxon>Bacteria</taxon>
        <taxon>Pseudomonadati</taxon>
        <taxon>Pseudomonadota</taxon>
        <taxon>Alphaproteobacteria</taxon>
        <taxon>Sneathiellales</taxon>
        <taxon>Sneathiellaceae</taxon>
        <taxon>Sneathiella</taxon>
    </lineage>
</organism>
<dbReference type="Gene3D" id="3.10.129.10">
    <property type="entry name" value="Hotdog Thioesterase"/>
    <property type="match status" value="1"/>
</dbReference>
<dbReference type="PANTHER" id="PTHR43664">
    <property type="entry name" value="MONOAMINE OXIDASE-RELATED"/>
    <property type="match status" value="1"/>
</dbReference>
<dbReference type="InterPro" id="IPR052342">
    <property type="entry name" value="MCH/BMMD"/>
</dbReference>
<reference evidence="2" key="1">
    <citation type="submission" date="2022-06" db="EMBL/GenBank/DDBJ databases">
        <title>Sneathiella actinostolidae sp. nov., isolated from a sea anemonein the Western Pacific Ocean.</title>
        <authorList>
            <person name="Wei M.J."/>
        </authorList>
    </citation>
    <scope>NUCLEOTIDE SEQUENCE</scope>
    <source>
        <strain evidence="2">PHK-P5</strain>
    </source>
</reference>
<dbReference type="EMBL" id="CP098747">
    <property type="protein sequence ID" value="USG62355.1"/>
    <property type="molecule type" value="Genomic_DNA"/>
</dbReference>
<feature type="domain" description="MaoC-like" evidence="1">
    <location>
        <begin position="18"/>
        <end position="113"/>
    </location>
</feature>
<dbReference type="InterPro" id="IPR029069">
    <property type="entry name" value="HotDog_dom_sf"/>
</dbReference>
<evidence type="ECO:0000313" key="2">
    <source>
        <dbReference type="EMBL" id="USG62355.1"/>
    </source>
</evidence>
<evidence type="ECO:0000259" key="1">
    <source>
        <dbReference type="Pfam" id="PF01575"/>
    </source>
</evidence>
<dbReference type="PANTHER" id="PTHR43664:SF1">
    <property type="entry name" value="BETA-METHYLMALYL-COA DEHYDRATASE"/>
    <property type="match status" value="1"/>
</dbReference>